<dbReference type="GO" id="GO:0045892">
    <property type="term" value="P:negative regulation of DNA-templated transcription"/>
    <property type="evidence" value="ECO:0007669"/>
    <property type="project" value="UniProtKB-ARBA"/>
</dbReference>
<keyword evidence="7" id="KW-1185">Reference proteome</keyword>
<dbReference type="InterPro" id="IPR036271">
    <property type="entry name" value="Tet_transcr_reg_TetR-rel_C_sf"/>
</dbReference>
<dbReference type="PANTHER" id="PTHR30055:SF234">
    <property type="entry name" value="HTH-TYPE TRANSCRIPTIONAL REGULATOR BETI"/>
    <property type="match status" value="1"/>
</dbReference>
<feature type="domain" description="HTH tetR-type" evidence="5">
    <location>
        <begin position="15"/>
        <end position="75"/>
    </location>
</feature>
<evidence type="ECO:0000256" key="2">
    <source>
        <dbReference type="ARBA" id="ARBA00023125"/>
    </source>
</evidence>
<dbReference type="InterPro" id="IPR050109">
    <property type="entry name" value="HTH-type_TetR-like_transc_reg"/>
</dbReference>
<evidence type="ECO:0000313" key="7">
    <source>
        <dbReference type="Proteomes" id="UP000320055"/>
    </source>
</evidence>
<dbReference type="Pfam" id="PF00440">
    <property type="entry name" value="TetR_N"/>
    <property type="match status" value="1"/>
</dbReference>
<dbReference type="InterPro" id="IPR009057">
    <property type="entry name" value="Homeodomain-like_sf"/>
</dbReference>
<dbReference type="SUPFAM" id="SSF48498">
    <property type="entry name" value="Tetracyclin repressor-like, C-terminal domain"/>
    <property type="match status" value="1"/>
</dbReference>
<dbReference type="InterPro" id="IPR039536">
    <property type="entry name" value="TetR_C_Proteobacteria"/>
</dbReference>
<protein>
    <submittedName>
        <fullName evidence="6">TetR family transcriptional regulator</fullName>
    </submittedName>
</protein>
<evidence type="ECO:0000256" key="4">
    <source>
        <dbReference type="PROSITE-ProRule" id="PRU00335"/>
    </source>
</evidence>
<dbReference type="SUPFAM" id="SSF46689">
    <property type="entry name" value="Homeodomain-like"/>
    <property type="match status" value="1"/>
</dbReference>
<evidence type="ECO:0000313" key="6">
    <source>
        <dbReference type="EMBL" id="VEP13252.1"/>
    </source>
</evidence>
<evidence type="ECO:0000256" key="1">
    <source>
        <dbReference type="ARBA" id="ARBA00023015"/>
    </source>
</evidence>
<keyword evidence="1" id="KW-0805">Transcription regulation</keyword>
<dbReference type="Pfam" id="PF14246">
    <property type="entry name" value="TetR_C_7"/>
    <property type="match status" value="1"/>
</dbReference>
<keyword evidence="2 4" id="KW-0238">DNA-binding</keyword>
<dbReference type="FunFam" id="1.10.10.60:FF:000141">
    <property type="entry name" value="TetR family transcriptional regulator"/>
    <property type="match status" value="1"/>
</dbReference>
<proteinExistence type="predicted"/>
<dbReference type="GO" id="GO:0000976">
    <property type="term" value="F:transcription cis-regulatory region binding"/>
    <property type="evidence" value="ECO:0007669"/>
    <property type="project" value="TreeGrafter"/>
</dbReference>
<dbReference type="Gene3D" id="1.10.357.10">
    <property type="entry name" value="Tetracycline Repressor, domain 2"/>
    <property type="match status" value="1"/>
</dbReference>
<accession>A0A563VP54</accession>
<gene>
    <name evidence="6" type="ORF">H1P_190051</name>
</gene>
<keyword evidence="3" id="KW-0804">Transcription</keyword>
<evidence type="ECO:0000256" key="3">
    <source>
        <dbReference type="ARBA" id="ARBA00023163"/>
    </source>
</evidence>
<dbReference type="AlphaFoldDB" id="A0A563VP54"/>
<dbReference type="OrthoDB" id="9816431at2"/>
<dbReference type="GO" id="GO:0003700">
    <property type="term" value="F:DNA-binding transcription factor activity"/>
    <property type="evidence" value="ECO:0007669"/>
    <property type="project" value="TreeGrafter"/>
</dbReference>
<dbReference type="PANTHER" id="PTHR30055">
    <property type="entry name" value="HTH-TYPE TRANSCRIPTIONAL REGULATOR RUTR"/>
    <property type="match status" value="1"/>
</dbReference>
<dbReference type="InterPro" id="IPR023772">
    <property type="entry name" value="DNA-bd_HTH_TetR-type_CS"/>
</dbReference>
<name>A0A563VP54_9CYAN</name>
<dbReference type="PRINTS" id="PR00455">
    <property type="entry name" value="HTHTETR"/>
</dbReference>
<dbReference type="Proteomes" id="UP000320055">
    <property type="component" value="Unassembled WGS sequence"/>
</dbReference>
<dbReference type="PROSITE" id="PS50977">
    <property type="entry name" value="HTH_TETR_2"/>
    <property type="match status" value="1"/>
</dbReference>
<sequence length="209" mass="23600">MTNTKTTNKERSKSEAKAEAIIKGAMQEFLKHGYAAASMDKIAKTAKVSKATVYSHFGDKESLFSAVVQDLVKDKFQTVMGLQKPQSLEQEPKIVLSQIGMRMLENTRSDRNFQDFVRIIIGESGRFPQLAQAYVRNIAKPGIEILSQYFKAHPELKLDDPEATVRVMVGTLVYFVILQEMLHGQDILPLENERLVNTLTDLITQHQNC</sequence>
<dbReference type="RefSeq" id="WP_144864456.1">
    <property type="nucleotide sequence ID" value="NZ_LR213780.1"/>
</dbReference>
<dbReference type="EMBL" id="CAACVJ010000101">
    <property type="protein sequence ID" value="VEP13252.1"/>
    <property type="molecule type" value="Genomic_DNA"/>
</dbReference>
<dbReference type="InterPro" id="IPR001647">
    <property type="entry name" value="HTH_TetR"/>
</dbReference>
<feature type="DNA-binding region" description="H-T-H motif" evidence="4">
    <location>
        <begin position="38"/>
        <end position="57"/>
    </location>
</feature>
<organism evidence="6 7">
    <name type="scientific">Hyella patelloides LEGE 07179</name>
    <dbReference type="NCBI Taxonomy" id="945734"/>
    <lineage>
        <taxon>Bacteria</taxon>
        <taxon>Bacillati</taxon>
        <taxon>Cyanobacteriota</taxon>
        <taxon>Cyanophyceae</taxon>
        <taxon>Pleurocapsales</taxon>
        <taxon>Hyellaceae</taxon>
        <taxon>Hyella</taxon>
    </lineage>
</organism>
<dbReference type="PROSITE" id="PS01081">
    <property type="entry name" value="HTH_TETR_1"/>
    <property type="match status" value="1"/>
</dbReference>
<reference evidence="6 7" key="1">
    <citation type="submission" date="2019-01" db="EMBL/GenBank/DDBJ databases">
        <authorList>
            <person name="Brito A."/>
        </authorList>
    </citation>
    <scope>NUCLEOTIDE SEQUENCE [LARGE SCALE GENOMIC DNA]</scope>
    <source>
        <strain evidence="6">1</strain>
    </source>
</reference>
<evidence type="ECO:0000259" key="5">
    <source>
        <dbReference type="PROSITE" id="PS50977"/>
    </source>
</evidence>